<evidence type="ECO:0000256" key="10">
    <source>
        <dbReference type="ARBA" id="ARBA00023303"/>
    </source>
</evidence>
<evidence type="ECO:0000256" key="11">
    <source>
        <dbReference type="SAM" id="Phobius"/>
    </source>
</evidence>
<dbReference type="InterPro" id="IPR015683">
    <property type="entry name" value="Ionotropic_Glu_rcpt"/>
</dbReference>
<dbReference type="SMART" id="SM00918">
    <property type="entry name" value="Lig_chan-Glu_bd"/>
    <property type="match status" value="1"/>
</dbReference>
<dbReference type="InterPro" id="IPR001320">
    <property type="entry name" value="Iontro_rcpt_C"/>
</dbReference>
<dbReference type="SUPFAM" id="SSF53850">
    <property type="entry name" value="Periplasmic binding protein-like II"/>
    <property type="match status" value="1"/>
</dbReference>
<evidence type="ECO:0000259" key="13">
    <source>
        <dbReference type="SMART" id="SM00918"/>
    </source>
</evidence>
<keyword evidence="4 11" id="KW-1133">Transmembrane helix</keyword>
<keyword evidence="3 11" id="KW-0812">Transmembrane</keyword>
<protein>
    <submittedName>
        <fullName evidence="14">Glutamate receptor ionotropic, kainate 5</fullName>
    </submittedName>
</protein>
<proteinExistence type="predicted"/>
<dbReference type="Pfam" id="PF00060">
    <property type="entry name" value="Lig_chan"/>
    <property type="match status" value="1"/>
</dbReference>
<keyword evidence="2" id="KW-0813">Transport</keyword>
<evidence type="ECO:0000256" key="7">
    <source>
        <dbReference type="ARBA" id="ARBA00023170"/>
    </source>
</evidence>
<evidence type="ECO:0000256" key="9">
    <source>
        <dbReference type="ARBA" id="ARBA00023286"/>
    </source>
</evidence>
<gene>
    <name evidence="14" type="primary">GRIK5_4</name>
    <name evidence="14" type="ORF">GOODEAATRI_021312</name>
</gene>
<keyword evidence="9" id="KW-1071">Ligand-gated ion channel</keyword>
<organism evidence="14 15">
    <name type="scientific">Goodea atripinnis</name>
    <dbReference type="NCBI Taxonomy" id="208336"/>
    <lineage>
        <taxon>Eukaryota</taxon>
        <taxon>Metazoa</taxon>
        <taxon>Chordata</taxon>
        <taxon>Craniata</taxon>
        <taxon>Vertebrata</taxon>
        <taxon>Euteleostomi</taxon>
        <taxon>Actinopterygii</taxon>
        <taxon>Neopterygii</taxon>
        <taxon>Teleostei</taxon>
        <taxon>Neoteleostei</taxon>
        <taxon>Acanthomorphata</taxon>
        <taxon>Ovalentaria</taxon>
        <taxon>Atherinomorphae</taxon>
        <taxon>Cyprinodontiformes</taxon>
        <taxon>Goodeidae</taxon>
        <taxon>Goodea</taxon>
    </lineage>
</organism>
<evidence type="ECO:0000256" key="1">
    <source>
        <dbReference type="ARBA" id="ARBA00004141"/>
    </source>
</evidence>
<comment type="caution">
    <text evidence="14">The sequence shown here is derived from an EMBL/GenBank/DDBJ whole genome shotgun (WGS) entry which is preliminary data.</text>
</comment>
<dbReference type="Gene3D" id="3.40.190.10">
    <property type="entry name" value="Periplasmic binding protein-like II"/>
    <property type="match status" value="1"/>
</dbReference>
<dbReference type="EMBL" id="JAHRIO010052040">
    <property type="protein sequence ID" value="MEQ2175789.1"/>
    <property type="molecule type" value="Genomic_DNA"/>
</dbReference>
<dbReference type="SMART" id="SM00079">
    <property type="entry name" value="PBPe"/>
    <property type="match status" value="1"/>
</dbReference>
<evidence type="ECO:0000256" key="2">
    <source>
        <dbReference type="ARBA" id="ARBA00022448"/>
    </source>
</evidence>
<evidence type="ECO:0000256" key="5">
    <source>
        <dbReference type="ARBA" id="ARBA00023065"/>
    </source>
</evidence>
<evidence type="ECO:0000256" key="4">
    <source>
        <dbReference type="ARBA" id="ARBA00022989"/>
    </source>
</evidence>
<evidence type="ECO:0000313" key="15">
    <source>
        <dbReference type="Proteomes" id="UP001476798"/>
    </source>
</evidence>
<feature type="domain" description="Ionotropic glutamate receptor C-terminal" evidence="12">
    <location>
        <begin position="1"/>
        <end position="222"/>
    </location>
</feature>
<evidence type="ECO:0000313" key="14">
    <source>
        <dbReference type="EMBL" id="MEQ2175789.1"/>
    </source>
</evidence>
<evidence type="ECO:0000256" key="8">
    <source>
        <dbReference type="ARBA" id="ARBA00023180"/>
    </source>
</evidence>
<keyword evidence="5" id="KW-0406">Ion transport</keyword>
<feature type="transmembrane region" description="Helical" evidence="11">
    <location>
        <begin position="122"/>
        <end position="142"/>
    </location>
</feature>
<comment type="subcellular location">
    <subcellularLocation>
        <location evidence="1">Membrane</location>
        <topology evidence="1">Multi-pass membrane protein</topology>
    </subcellularLocation>
</comment>
<dbReference type="Pfam" id="PF10613">
    <property type="entry name" value="Lig_chan-Glu_bd"/>
    <property type="match status" value="1"/>
</dbReference>
<feature type="non-terminal residue" evidence="14">
    <location>
        <position position="1"/>
    </location>
</feature>
<dbReference type="InterPro" id="IPR019594">
    <property type="entry name" value="Glu/Gly-bd"/>
</dbReference>
<keyword evidence="10" id="KW-0407">Ion channel</keyword>
<keyword evidence="7 14" id="KW-0675">Receptor</keyword>
<name>A0ABV0NWI5_9TELE</name>
<dbReference type="Proteomes" id="UP001476798">
    <property type="component" value="Unassembled WGS sequence"/>
</dbReference>
<evidence type="ECO:0000256" key="3">
    <source>
        <dbReference type="ARBA" id="ARBA00022692"/>
    </source>
</evidence>
<accession>A0ABV0NWI5</accession>
<feature type="domain" description="Ionotropic glutamate receptor L-glutamate and glycine-binding" evidence="13">
    <location>
        <begin position="3"/>
        <end position="67"/>
    </location>
</feature>
<keyword evidence="8" id="KW-0325">Glycoprotein</keyword>
<dbReference type="Gene3D" id="1.10.287.70">
    <property type="match status" value="1"/>
</dbReference>
<reference evidence="14 15" key="1">
    <citation type="submission" date="2021-06" db="EMBL/GenBank/DDBJ databases">
        <authorList>
            <person name="Palmer J.M."/>
        </authorList>
    </citation>
    <scope>NUCLEOTIDE SEQUENCE [LARGE SCALE GENOMIC DNA]</scope>
    <source>
        <strain evidence="14 15">GA_2019</strain>
        <tissue evidence="14">Muscle</tissue>
    </source>
</reference>
<keyword evidence="6 11" id="KW-0472">Membrane</keyword>
<keyword evidence="15" id="KW-1185">Reference proteome</keyword>
<sequence>ENPYVMRKDNYQDFEGNEQYEGFCVDMLRELADTLKFSFKIKLVDDGLYGAPEPNGSWTGMVGELINRKADLAVAGFTITSEREKVIDFSKPFMTLGISILYRVQLGRKPGYFSFLDPFSPAVWLFMLLAYLAVSCVLFLAARSRCFTVLQFVLKVASMDSRFLTRLSPYEWYNPHPCLRERRDMLENQYTLGNSLWFPIGGFMQQGSEIMPRALSTRCVSGVW</sequence>
<evidence type="ECO:0000256" key="6">
    <source>
        <dbReference type="ARBA" id="ARBA00023136"/>
    </source>
</evidence>
<evidence type="ECO:0000259" key="12">
    <source>
        <dbReference type="SMART" id="SM00079"/>
    </source>
</evidence>
<dbReference type="PANTHER" id="PTHR18966">
    <property type="entry name" value="IONOTROPIC GLUTAMATE RECEPTOR"/>
    <property type="match status" value="1"/>
</dbReference>